<evidence type="ECO:0008006" key="3">
    <source>
        <dbReference type="Google" id="ProtNLM"/>
    </source>
</evidence>
<dbReference type="InterPro" id="IPR036397">
    <property type="entry name" value="RNaseH_sf"/>
</dbReference>
<reference evidence="1 2" key="1">
    <citation type="submission" date="2016-03" db="EMBL/GenBank/DDBJ databases">
        <title>Trachymyrmex septentrionalis WGS genome.</title>
        <authorList>
            <person name="Nygaard S."/>
            <person name="Hu H."/>
            <person name="Boomsma J."/>
            <person name="Zhang G."/>
        </authorList>
    </citation>
    <scope>NUCLEOTIDE SEQUENCE [LARGE SCALE GENOMIC DNA]</scope>
    <source>
        <strain evidence="1">Tsep2-gDNA-1</strain>
        <tissue evidence="1">Whole body</tissue>
    </source>
</reference>
<dbReference type="SUPFAM" id="SSF54060">
    <property type="entry name" value="His-Me finger endonucleases"/>
    <property type="match status" value="1"/>
</dbReference>
<dbReference type="InterPro" id="IPR044925">
    <property type="entry name" value="His-Me_finger_sf"/>
</dbReference>
<evidence type="ECO:0000313" key="1">
    <source>
        <dbReference type="EMBL" id="KYN35822.1"/>
    </source>
</evidence>
<name>A0A151JUA0_9HYME</name>
<dbReference type="GO" id="GO:0071897">
    <property type="term" value="P:DNA biosynthetic process"/>
    <property type="evidence" value="ECO:0007669"/>
    <property type="project" value="UniProtKB-ARBA"/>
</dbReference>
<sequence>MVARIARLAGAKTQLERRFVYVGGGYASRDERSLVWREIDAAFESRISTDAVVNIDYTERLLEDAREIVLERVRDAVERHGSAKMNTAFNGEFATKDKSANKSIIFKNSEIYRYTDLREWKDKHVNLLYMQDPRDYGIGHFAWIKNLSRLVSSQLSKKKNKKYFCNRCLYYFNTNEKLQSHTMDCQKINDCAIRLPSEDEKWLEFGNHCNKERVPFVVYADLECVLDGTRTLSKEWKAYRSATRCHICEKPFASDDTRVRDHCHLTGRYRDPAHSNCNLNYKNSLYIPIVFHNLSGYDAHFIIKEIATAYEGHVDVLPITKEKYISFTKHVDSTKDKTENNSQRNCVKLRFIDFFKFLSTSLDKLASYLDKDYILEVDLEHPQHIQDRHTDLPFCPTRDKPPGKREYKLLATLYDKQRYIIHYRNLQQCTRHGLRVTKIHRVLQFAQSPWLRDCIELNTNSRTRAKNDFEKNLYKLINNAVFGKTMENVRNHIDVKLLTKGMCILDISKVCLYEFQHKYMLSLFCDKCKITYTDTDSLIRVYRVEREDVYETMKRDIARFDTSDYPTDNLHEVYEYTISESKIALSPYDDKRYVVPNSTEMLP</sequence>
<dbReference type="PANTHER" id="PTHR31511">
    <property type="entry name" value="PROTEIN CBG23764"/>
    <property type="match status" value="1"/>
</dbReference>
<gene>
    <name evidence="1" type="ORF">ALC56_09846</name>
</gene>
<dbReference type="GO" id="GO:0003676">
    <property type="term" value="F:nucleic acid binding"/>
    <property type="evidence" value="ECO:0007669"/>
    <property type="project" value="InterPro"/>
</dbReference>
<keyword evidence="2" id="KW-1185">Reference proteome</keyword>
<dbReference type="SUPFAM" id="SSF56672">
    <property type="entry name" value="DNA/RNA polymerases"/>
    <property type="match status" value="1"/>
</dbReference>
<dbReference type="InterPro" id="IPR043502">
    <property type="entry name" value="DNA/RNA_pol_sf"/>
</dbReference>
<organism evidence="1 2">
    <name type="scientific">Trachymyrmex septentrionalis</name>
    <dbReference type="NCBI Taxonomy" id="34720"/>
    <lineage>
        <taxon>Eukaryota</taxon>
        <taxon>Metazoa</taxon>
        <taxon>Ecdysozoa</taxon>
        <taxon>Arthropoda</taxon>
        <taxon>Hexapoda</taxon>
        <taxon>Insecta</taxon>
        <taxon>Pterygota</taxon>
        <taxon>Neoptera</taxon>
        <taxon>Endopterygota</taxon>
        <taxon>Hymenoptera</taxon>
        <taxon>Apocrita</taxon>
        <taxon>Aculeata</taxon>
        <taxon>Formicoidea</taxon>
        <taxon>Formicidae</taxon>
        <taxon>Myrmicinae</taxon>
        <taxon>Trachymyrmex</taxon>
    </lineage>
</organism>
<dbReference type="EMBL" id="KQ981774">
    <property type="protein sequence ID" value="KYN35822.1"/>
    <property type="molecule type" value="Genomic_DNA"/>
</dbReference>
<dbReference type="AlphaFoldDB" id="A0A151JUA0"/>
<dbReference type="Proteomes" id="UP000078541">
    <property type="component" value="Unassembled WGS sequence"/>
</dbReference>
<dbReference type="PANTHER" id="PTHR31511:SF12">
    <property type="entry name" value="RHO TERMINATION FACTOR N-TERMINAL DOMAIN-CONTAINING PROTEIN"/>
    <property type="match status" value="1"/>
</dbReference>
<proteinExistence type="predicted"/>
<dbReference type="Gene3D" id="3.30.420.10">
    <property type="entry name" value="Ribonuclease H-like superfamily/Ribonuclease H"/>
    <property type="match status" value="1"/>
</dbReference>
<dbReference type="STRING" id="34720.A0A151JUA0"/>
<protein>
    <recommendedName>
        <fullName evidence="3">DNA-directed DNA polymerase</fullName>
    </recommendedName>
</protein>
<evidence type="ECO:0000313" key="2">
    <source>
        <dbReference type="Proteomes" id="UP000078541"/>
    </source>
</evidence>
<accession>A0A151JUA0</accession>